<dbReference type="AlphaFoldDB" id="A0A9W7CZ54"/>
<evidence type="ECO:0000313" key="1">
    <source>
        <dbReference type="EMBL" id="GMF46433.1"/>
    </source>
</evidence>
<evidence type="ECO:0000313" key="2">
    <source>
        <dbReference type="Proteomes" id="UP001165121"/>
    </source>
</evidence>
<protein>
    <submittedName>
        <fullName evidence="1">Unnamed protein product</fullName>
    </submittedName>
</protein>
<dbReference type="OrthoDB" id="123523at2759"/>
<dbReference type="Proteomes" id="UP001165121">
    <property type="component" value="Unassembled WGS sequence"/>
</dbReference>
<name>A0A9W7CZ54_9STRA</name>
<proteinExistence type="predicted"/>
<reference evidence="1" key="1">
    <citation type="submission" date="2023-04" db="EMBL/GenBank/DDBJ databases">
        <title>Phytophthora fragariaefolia NBRC 109709.</title>
        <authorList>
            <person name="Ichikawa N."/>
            <person name="Sato H."/>
            <person name="Tonouchi N."/>
        </authorList>
    </citation>
    <scope>NUCLEOTIDE SEQUENCE</scope>
    <source>
        <strain evidence="1">NBRC 109709</strain>
    </source>
</reference>
<comment type="caution">
    <text evidence="1">The sequence shown here is derived from an EMBL/GenBank/DDBJ whole genome shotgun (WGS) entry which is preliminary data.</text>
</comment>
<sequence>MGRTIPDLIWFRNRTPLGFASPDPRSIKTQSSEDNGSVRQNVRRWDHLRKYRPCLLRLHDLTFYPLGGNAKEVTVYIVKTAGHLIPNKVETLEKDVPRYMLSSLMLGGA</sequence>
<dbReference type="EMBL" id="BSXT01001969">
    <property type="protein sequence ID" value="GMF46433.1"/>
    <property type="molecule type" value="Genomic_DNA"/>
</dbReference>
<accession>A0A9W7CZ54</accession>
<keyword evidence="2" id="KW-1185">Reference proteome</keyword>
<gene>
    <name evidence="1" type="ORF">Pfra01_001707600</name>
</gene>
<organism evidence="1 2">
    <name type="scientific">Phytophthora fragariaefolia</name>
    <dbReference type="NCBI Taxonomy" id="1490495"/>
    <lineage>
        <taxon>Eukaryota</taxon>
        <taxon>Sar</taxon>
        <taxon>Stramenopiles</taxon>
        <taxon>Oomycota</taxon>
        <taxon>Peronosporomycetes</taxon>
        <taxon>Peronosporales</taxon>
        <taxon>Peronosporaceae</taxon>
        <taxon>Phytophthora</taxon>
    </lineage>
</organism>